<comment type="caution">
    <text evidence="5">The sequence shown here is derived from an EMBL/GenBank/DDBJ whole genome shotgun (WGS) entry which is preliminary data.</text>
</comment>
<evidence type="ECO:0000256" key="2">
    <source>
        <dbReference type="SAM" id="MobiDB-lite"/>
    </source>
</evidence>
<sequence length="570" mass="63952">MALDYFAPGVYVEEVDRGSRPIEGVSMSVAGFVGFTEDIRGDAELFKPMLITNWSQYLEYFAKPGSPHPGFTEFDAYLPFAIQGWFDNGGGRCWVVSIGTRPPGSTAPSAEETATKVLTSGKKPSLRFNLRLPDGDTAALPPSEGRLTVRISEGEPKPLPEDAPDDTEPPFNTGEYFTLEIKSGNEVVGRYPHLTMNPEAETAVADYVVTALADSEFLDIADMSVAGQPLSRRPVNGFYEVAPPPYVGQVDRVSRDLQGIRDDRAGIEGLFEIDEVAMIACPDMLRAYQEGWLDLDQIHGLMERLFTLCENSFPGPAYRMAVIDPPPVKVGKNNNQAILPEQQKPQDVAKWLSEFNRRSMFGAVYYPWIKVPNPRNGGRPIMVPPSGHMMGIWCRTDESRGVFKAPANETPRGVLGLAYETNMREQEMLNPMGINCIRNFANYNRGYKVWGARTLVEPDNVQWRYISVRRLISYIEKSIEMGTQWVVFEPNDQDLWARVTRTVTTFLTRLWREGALFGNSPNDAFFVKCDGELNTHDTMMLGRLYIEIGVCPVRPAEFVIFRISQWAPNQ</sequence>
<dbReference type="Pfam" id="PF04984">
    <property type="entry name" value="Phage_sheath_1"/>
    <property type="match status" value="1"/>
</dbReference>
<dbReference type="EMBL" id="JADOES010000030">
    <property type="protein sequence ID" value="MBT9316660.1"/>
    <property type="molecule type" value="Genomic_DNA"/>
</dbReference>
<accession>A0A947GJ22</accession>
<evidence type="ECO:0000259" key="3">
    <source>
        <dbReference type="Pfam" id="PF04984"/>
    </source>
</evidence>
<name>A0A947GJ22_9CYAN</name>
<dbReference type="AlphaFoldDB" id="A0A947GJ22"/>
<protein>
    <submittedName>
        <fullName evidence="5">Phage tail sheath family protein</fullName>
    </submittedName>
</protein>
<evidence type="ECO:0000259" key="4">
    <source>
        <dbReference type="Pfam" id="PF17482"/>
    </source>
</evidence>
<dbReference type="RefSeq" id="WP_215609725.1">
    <property type="nucleotide sequence ID" value="NZ_JADOES010000030.1"/>
</dbReference>
<feature type="domain" description="Tail sheath protein subtilisin-like" evidence="3">
    <location>
        <begin position="355"/>
        <end position="455"/>
    </location>
</feature>
<dbReference type="PANTHER" id="PTHR35861:SF1">
    <property type="entry name" value="PHAGE TAIL SHEATH PROTEIN"/>
    <property type="match status" value="1"/>
</dbReference>
<organism evidence="5 6">
    <name type="scientific">Leptothoe spongobia TAU-MAC 1115</name>
    <dbReference type="NCBI Taxonomy" id="1967444"/>
    <lineage>
        <taxon>Bacteria</taxon>
        <taxon>Bacillati</taxon>
        <taxon>Cyanobacteriota</taxon>
        <taxon>Cyanophyceae</taxon>
        <taxon>Nodosilineales</taxon>
        <taxon>Cymatolegaceae</taxon>
        <taxon>Leptothoe</taxon>
        <taxon>Leptothoe spongobia</taxon>
    </lineage>
</organism>
<dbReference type="InterPro" id="IPR052042">
    <property type="entry name" value="Tail_sheath_structural"/>
</dbReference>
<reference evidence="5" key="2">
    <citation type="journal article" date="2021" name="Mar. Drugs">
        <title>Genome Reduction and Secondary Metabolism of the Marine Sponge-Associated Cyanobacterium Leptothoe.</title>
        <authorList>
            <person name="Konstantinou D."/>
            <person name="Popin R.V."/>
            <person name="Fewer D.P."/>
            <person name="Sivonen K."/>
            <person name="Gkelis S."/>
        </authorList>
    </citation>
    <scope>NUCLEOTIDE SEQUENCE</scope>
    <source>
        <strain evidence="5">TAU-MAC 1115</strain>
    </source>
</reference>
<gene>
    <name evidence="5" type="ORF">IXB50_14625</name>
</gene>
<dbReference type="InterPro" id="IPR020287">
    <property type="entry name" value="Tail_sheath_C"/>
</dbReference>
<feature type="region of interest" description="Disordered" evidence="2">
    <location>
        <begin position="131"/>
        <end position="170"/>
    </location>
</feature>
<dbReference type="Proteomes" id="UP000717364">
    <property type="component" value="Unassembled WGS sequence"/>
</dbReference>
<dbReference type="Pfam" id="PF17482">
    <property type="entry name" value="Phage_sheath_1C"/>
    <property type="match status" value="1"/>
</dbReference>
<dbReference type="InterPro" id="IPR035089">
    <property type="entry name" value="Phage_sheath_subtilisin"/>
</dbReference>
<proteinExistence type="inferred from homology"/>
<feature type="domain" description="Tail sheath protein C-terminal" evidence="4">
    <location>
        <begin position="460"/>
        <end position="564"/>
    </location>
</feature>
<keyword evidence="6" id="KW-1185">Reference proteome</keyword>
<dbReference type="PANTHER" id="PTHR35861">
    <property type="match status" value="1"/>
</dbReference>
<evidence type="ECO:0000313" key="6">
    <source>
        <dbReference type="Proteomes" id="UP000717364"/>
    </source>
</evidence>
<comment type="similarity">
    <text evidence="1">Belongs to the myoviridae tail sheath protein family.</text>
</comment>
<dbReference type="Gene3D" id="3.40.50.11780">
    <property type="match status" value="2"/>
</dbReference>
<evidence type="ECO:0000256" key="1">
    <source>
        <dbReference type="ARBA" id="ARBA00008005"/>
    </source>
</evidence>
<reference evidence="5" key="1">
    <citation type="submission" date="2020-11" db="EMBL/GenBank/DDBJ databases">
        <authorList>
            <person name="Konstantinou D."/>
            <person name="Gkelis S."/>
            <person name="Popin R."/>
            <person name="Fewer D."/>
            <person name="Sivonen K."/>
        </authorList>
    </citation>
    <scope>NUCLEOTIDE SEQUENCE</scope>
    <source>
        <strain evidence="5">TAU-MAC 1115</strain>
    </source>
</reference>
<evidence type="ECO:0000313" key="5">
    <source>
        <dbReference type="EMBL" id="MBT9316660.1"/>
    </source>
</evidence>